<feature type="transmembrane region" description="Helical" evidence="1">
    <location>
        <begin position="61"/>
        <end position="83"/>
    </location>
</feature>
<dbReference type="HOGENOM" id="CLU_086326_0_0_9"/>
<dbReference type="STRING" id="303541.JF72_07140"/>
<name>A0A0F4LV88_9LACO</name>
<dbReference type="AlphaFoldDB" id="A0A0F4LV88"/>
<reference evidence="2 3" key="1">
    <citation type="submission" date="2015-01" db="EMBL/GenBank/DDBJ databases">
        <title>Comparative genomics of the lactic acid bacteria isolated from the honey bee gut.</title>
        <authorList>
            <person name="Ellegaard K.M."/>
            <person name="Tamarit D."/>
            <person name="Javelind E."/>
            <person name="Olofsson T."/>
            <person name="Andersson S.G."/>
            <person name="Vasquez A."/>
        </authorList>
    </citation>
    <scope>NUCLEOTIDE SEQUENCE [LARGE SCALE GENOMIC DNA]</scope>
    <source>
        <strain evidence="2 3">Hma11</strain>
    </source>
</reference>
<accession>A0A0F4LV88</accession>
<evidence type="ECO:0000313" key="2">
    <source>
        <dbReference type="EMBL" id="KJY61431.1"/>
    </source>
</evidence>
<dbReference type="EMBL" id="JXLG01000005">
    <property type="protein sequence ID" value="KJY61431.1"/>
    <property type="molecule type" value="Genomic_DNA"/>
</dbReference>
<comment type="caution">
    <text evidence="2">The sequence shown here is derived from an EMBL/GenBank/DDBJ whole genome shotgun (WGS) entry which is preliminary data.</text>
</comment>
<keyword evidence="3" id="KW-1185">Reference proteome</keyword>
<protein>
    <submittedName>
        <fullName evidence="2">Uncharacterized protein</fullName>
    </submittedName>
</protein>
<evidence type="ECO:0000256" key="1">
    <source>
        <dbReference type="SAM" id="Phobius"/>
    </source>
</evidence>
<feature type="transmembrane region" description="Helical" evidence="1">
    <location>
        <begin position="205"/>
        <end position="223"/>
    </location>
</feature>
<organism evidence="2 3">
    <name type="scientific">Lactobacillus apis</name>
    <dbReference type="NCBI Taxonomy" id="303541"/>
    <lineage>
        <taxon>Bacteria</taxon>
        <taxon>Bacillati</taxon>
        <taxon>Bacillota</taxon>
        <taxon>Bacilli</taxon>
        <taxon>Lactobacillales</taxon>
        <taxon>Lactobacillaceae</taxon>
        <taxon>Lactobacillus</taxon>
    </lineage>
</organism>
<evidence type="ECO:0000313" key="3">
    <source>
        <dbReference type="Proteomes" id="UP000033682"/>
    </source>
</evidence>
<proteinExistence type="predicted"/>
<feature type="transmembrane region" description="Helical" evidence="1">
    <location>
        <begin position="104"/>
        <end position="130"/>
    </location>
</feature>
<keyword evidence="1" id="KW-0472">Membrane</keyword>
<gene>
    <name evidence="2" type="ORF">JF72_07140</name>
</gene>
<dbReference type="RefSeq" id="WP_046306914.1">
    <property type="nucleotide sequence ID" value="NZ_CAMKYX010000001.1"/>
</dbReference>
<keyword evidence="1" id="KW-0812">Transmembrane</keyword>
<feature type="transmembrane region" description="Helical" evidence="1">
    <location>
        <begin position="166"/>
        <end position="184"/>
    </location>
</feature>
<dbReference type="Proteomes" id="UP000033682">
    <property type="component" value="Unassembled WGS sequence"/>
</dbReference>
<feature type="transmembrane region" description="Helical" evidence="1">
    <location>
        <begin position="21"/>
        <end position="41"/>
    </location>
</feature>
<feature type="transmembrane region" description="Helical" evidence="1">
    <location>
        <begin position="263"/>
        <end position="287"/>
    </location>
</feature>
<dbReference type="PATRIC" id="fig|303541.3.peg.871"/>
<keyword evidence="1" id="KW-1133">Transmembrane helix</keyword>
<feature type="transmembrane region" description="Helical" evidence="1">
    <location>
        <begin position="229"/>
        <end position="251"/>
    </location>
</feature>
<sequence>MSLFNCCFTELFKLKTKKLNTLMLFQILTSMAITFFSLYKFENNHFIRNTYVNDFNFITNWMTSFFFLVLAFGFIAVCLIAIFAQRVNRSQTWRLIPMSSTNLYLDNTLSSFVSIVYLGILDVIGLLLLFGMSVLTDSRFKKNVITGFSSPSNAMSQLFNERAFKIWGSILLLILITLFVFFVVDFLNFSSRAILEFLPTTSGQAFLRVIFIVVIVVACWVAFSANSFLASLIAFPIDFVFSSVLGIFGGYQEYNDRYIDFGISLIIMLIFDIFLLIANTLIFNYFFEAREKK</sequence>